<feature type="compositionally biased region" description="Basic and acidic residues" evidence="3">
    <location>
        <begin position="189"/>
        <end position="203"/>
    </location>
</feature>
<dbReference type="PANTHER" id="PTHR46093">
    <property type="entry name" value="ACYL-COA-BINDING DOMAIN-CONTAINING PROTEIN 5"/>
    <property type="match status" value="1"/>
</dbReference>
<evidence type="ECO:0000259" key="4">
    <source>
        <dbReference type="Pfam" id="PF24922"/>
    </source>
</evidence>
<dbReference type="GO" id="GO:0006869">
    <property type="term" value="P:lipid transport"/>
    <property type="evidence" value="ECO:0007669"/>
    <property type="project" value="TreeGrafter"/>
</dbReference>
<feature type="compositionally biased region" description="Basic and acidic residues" evidence="3">
    <location>
        <begin position="167"/>
        <end position="181"/>
    </location>
</feature>
<dbReference type="Proteomes" id="UP000008021">
    <property type="component" value="Chromosome 12"/>
</dbReference>
<feature type="compositionally biased region" description="Pro residues" evidence="3">
    <location>
        <begin position="321"/>
        <end position="339"/>
    </location>
</feature>
<feature type="region of interest" description="Disordered" evidence="3">
    <location>
        <begin position="947"/>
        <end position="975"/>
    </location>
</feature>
<dbReference type="Gramene" id="OMERI12G10550.5">
    <property type="protein sequence ID" value="OMERI12G10550.5"/>
    <property type="gene ID" value="OMERI12G10550"/>
</dbReference>
<evidence type="ECO:0000256" key="2">
    <source>
        <dbReference type="ARBA" id="ARBA00022737"/>
    </source>
</evidence>
<feature type="region of interest" description="Disordered" evidence="3">
    <location>
        <begin position="805"/>
        <end position="835"/>
    </location>
</feature>
<dbReference type="Gene3D" id="2.120.10.80">
    <property type="entry name" value="Kelch-type beta propeller"/>
    <property type="match status" value="2"/>
</dbReference>
<keyword evidence="6" id="KW-1185">Reference proteome</keyword>
<dbReference type="Pfam" id="PF24922">
    <property type="entry name" value="ACBP4_C"/>
    <property type="match status" value="1"/>
</dbReference>
<sequence>MEIELEAQCFCEEKKLQHATLELKQGTKSVQAYYDELSSCLCRANAIDDLDAIEYFKRGLSPKIATAIEGRYARSVRGFLIYAIKEEKKWEYYCKKKRSISPSKKMKVDDSTPTPNCLRPLENTIVDGGTFAPGVQVALEEVAVDDHCSIDAPCYADLEMQQNPSENESHIAKLSERDKKSALSNSTKYEVESIHNESERNTPHKKRGLECKACEDVFDSNKRISTFSVVSPNVCKEKDEEMVVNPMKCQEDKRIEKIDLMENYPTTALSINHDDKGGKNSETTPTFDTSPQELKDNKDESYFCKHEELTLRGAAGRVRAPPTPAPPRPHHLPPAPPSPAGAGGAAAQDRLRVFQDDVTTQPKDAPGVLKERDPSYDEMLKHMVGRITTKPGGKPEMGEAFVVDQYNRPLPRVRTSRPEPGEGGHRQLPPGTINVAHVHEIIQLYQGKSSNHPGPMSVDEIASKFRVEASVVQNIVQFVSLPQEEHSAKESHPVKSASEESKVVVVENGKMVDVQDKEITMEGLCSISSYDQWARIPVSGPLPKPRYKHAAAVVQEKMYVFGGNHNGRYLGDMQVLDFKSLSWSKLEAKIQSEEPSDLTGTASLPPCAGHALVPWGNKILCLAGHTREPTESLSVKEFDPQTCTWSTLRTYGRSPSSRGGQSVTLVGGTLVVFGGEGDGRSLLNDLHVLDLETMTWDEFETTGTPPSPRSEHAAACYADHYLLIFGGGSHSTCFSDLHLLDMQTMEWSRPEHQGITPEPRAGHAGVTVGENWFITGGGNNKKGVPETLVLNMSTFVWSVVTSLEGRAPPTSESSRKSGVPSGQLNEPETNGLASVAENSSRGVIFEIEELQDEKIMTIKRADTSKTLLQAVKGEKSQIEEKLNQEELQSSRLKQELANVETKNERNLVCDQLSAEVARASQLENEISDLQQRLQKMETLEKECESLRLEKDAESDDSSSDSNQRPADKGFWRWNG</sequence>
<feature type="compositionally biased region" description="Basic and acidic residues" evidence="3">
    <location>
        <begin position="965"/>
        <end position="975"/>
    </location>
</feature>
<evidence type="ECO:0000256" key="3">
    <source>
        <dbReference type="SAM" id="MobiDB-lite"/>
    </source>
</evidence>
<evidence type="ECO:0000313" key="5">
    <source>
        <dbReference type="EnsemblPlants" id="OMERI12G10550.5"/>
    </source>
</evidence>
<dbReference type="AlphaFoldDB" id="A0A0E0FCY3"/>
<dbReference type="Pfam" id="PF24681">
    <property type="entry name" value="Kelch_KLHDC2_KLHL20_DRC7"/>
    <property type="match status" value="2"/>
</dbReference>
<dbReference type="FunFam" id="2.120.10.80:FF:000167">
    <property type="entry name" value="Kelch motif family protein, expressed"/>
    <property type="match status" value="1"/>
</dbReference>
<keyword evidence="2" id="KW-0677">Repeat</keyword>
<organism evidence="5">
    <name type="scientific">Oryza meridionalis</name>
    <dbReference type="NCBI Taxonomy" id="40149"/>
    <lineage>
        <taxon>Eukaryota</taxon>
        <taxon>Viridiplantae</taxon>
        <taxon>Streptophyta</taxon>
        <taxon>Embryophyta</taxon>
        <taxon>Tracheophyta</taxon>
        <taxon>Spermatophyta</taxon>
        <taxon>Magnoliopsida</taxon>
        <taxon>Liliopsida</taxon>
        <taxon>Poales</taxon>
        <taxon>Poaceae</taxon>
        <taxon>BOP clade</taxon>
        <taxon>Oryzoideae</taxon>
        <taxon>Oryzeae</taxon>
        <taxon>Oryzinae</taxon>
        <taxon>Oryza</taxon>
    </lineage>
</organism>
<feature type="region of interest" description="Disordered" evidence="3">
    <location>
        <begin position="313"/>
        <end position="347"/>
    </location>
</feature>
<dbReference type="EnsemblPlants" id="OMERI12G10550.5">
    <property type="protein sequence ID" value="OMERI12G10550.5"/>
    <property type="gene ID" value="OMERI12G10550"/>
</dbReference>
<evidence type="ECO:0000256" key="1">
    <source>
        <dbReference type="ARBA" id="ARBA00022441"/>
    </source>
</evidence>
<feature type="domain" description="Acyl-CoA-binding" evidence="4">
    <location>
        <begin position="865"/>
        <end position="960"/>
    </location>
</feature>
<reference evidence="5" key="2">
    <citation type="submission" date="2018-05" db="EMBL/GenBank/DDBJ databases">
        <title>OmerRS3 (Oryza meridionalis Reference Sequence Version 3).</title>
        <authorList>
            <person name="Zhang J."/>
            <person name="Kudrna D."/>
            <person name="Lee S."/>
            <person name="Talag J."/>
            <person name="Welchert J."/>
            <person name="Wing R.A."/>
        </authorList>
    </citation>
    <scope>NUCLEOTIDE SEQUENCE [LARGE SCALE GENOMIC DNA]</scope>
    <source>
        <strain evidence="5">cv. OR44</strain>
    </source>
</reference>
<reference evidence="5" key="1">
    <citation type="submission" date="2015-04" db="UniProtKB">
        <authorList>
            <consortium name="EnsemblPlants"/>
        </authorList>
    </citation>
    <scope>IDENTIFICATION</scope>
</reference>
<keyword evidence="1" id="KW-0880">Kelch repeat</keyword>
<feature type="compositionally biased region" description="Polar residues" evidence="3">
    <location>
        <begin position="280"/>
        <end position="292"/>
    </location>
</feature>
<dbReference type="SUPFAM" id="SSF117281">
    <property type="entry name" value="Kelch motif"/>
    <property type="match status" value="1"/>
</dbReference>
<dbReference type="InterPro" id="IPR015915">
    <property type="entry name" value="Kelch-typ_b-propeller"/>
</dbReference>
<proteinExistence type="predicted"/>
<dbReference type="GO" id="GO:0005829">
    <property type="term" value="C:cytosol"/>
    <property type="evidence" value="ECO:0007669"/>
    <property type="project" value="TreeGrafter"/>
</dbReference>
<name>A0A0E0FCY3_9ORYZ</name>
<accession>A0A0E0FCY3</accession>
<dbReference type="InterPro" id="IPR056819">
    <property type="entry name" value="ACBP4-6_C"/>
</dbReference>
<evidence type="ECO:0000313" key="6">
    <source>
        <dbReference type="Proteomes" id="UP000008021"/>
    </source>
</evidence>
<feature type="compositionally biased region" description="Basic and acidic residues" evidence="3">
    <location>
        <begin position="416"/>
        <end position="425"/>
    </location>
</feature>
<feature type="region of interest" description="Disordered" evidence="3">
    <location>
        <begin position="411"/>
        <end position="430"/>
    </location>
</feature>
<feature type="region of interest" description="Disordered" evidence="3">
    <location>
        <begin position="165"/>
        <end position="203"/>
    </location>
</feature>
<dbReference type="PANTHER" id="PTHR46093:SF2">
    <property type="entry name" value="KELCH MOTIF FAMILY PROTEIN, EXPRESSED"/>
    <property type="match status" value="1"/>
</dbReference>
<dbReference type="GO" id="GO:0000062">
    <property type="term" value="F:fatty-acyl-CoA binding"/>
    <property type="evidence" value="ECO:0007669"/>
    <property type="project" value="TreeGrafter"/>
</dbReference>
<feature type="compositionally biased region" description="Polar residues" evidence="3">
    <location>
        <begin position="820"/>
        <end position="835"/>
    </location>
</feature>
<protein>
    <recommendedName>
        <fullName evidence="4">Acyl-CoA-binding domain-containing protein</fullName>
    </recommendedName>
</protein>
<dbReference type="HOGENOM" id="CLU_012752_1_0_1"/>
<feature type="region of interest" description="Disordered" evidence="3">
    <location>
        <begin position="269"/>
        <end position="295"/>
    </location>
</feature>